<protein>
    <recommendedName>
        <fullName evidence="5">Monocarboxylate transporter</fullName>
    </recommendedName>
</protein>
<feature type="compositionally biased region" description="Acidic residues" evidence="1">
    <location>
        <begin position="32"/>
        <end position="41"/>
    </location>
</feature>
<keyword evidence="2" id="KW-1133">Transmembrane helix</keyword>
<keyword evidence="2" id="KW-0472">Membrane</keyword>
<feature type="region of interest" description="Disordered" evidence="1">
    <location>
        <begin position="1"/>
        <end position="41"/>
    </location>
</feature>
<evidence type="ECO:0000313" key="3">
    <source>
        <dbReference type="EMBL" id="KAK7500639.1"/>
    </source>
</evidence>
<evidence type="ECO:0000256" key="2">
    <source>
        <dbReference type="SAM" id="Phobius"/>
    </source>
</evidence>
<feature type="transmembrane region" description="Helical" evidence="2">
    <location>
        <begin position="49"/>
        <end position="78"/>
    </location>
</feature>
<reference evidence="3 4" key="1">
    <citation type="journal article" date="2023" name="Sci. Data">
        <title>Genome assembly of the Korean intertidal mud-creeper Batillaria attramentaria.</title>
        <authorList>
            <person name="Patra A.K."/>
            <person name="Ho P.T."/>
            <person name="Jun S."/>
            <person name="Lee S.J."/>
            <person name="Kim Y."/>
            <person name="Won Y.J."/>
        </authorList>
    </citation>
    <scope>NUCLEOTIDE SEQUENCE [LARGE SCALE GENOMIC DNA]</scope>
    <source>
        <strain evidence="3">Wonlab-2016</strain>
    </source>
</reference>
<feature type="non-terminal residue" evidence="3">
    <location>
        <position position="152"/>
    </location>
</feature>
<keyword evidence="2" id="KW-0812">Transmembrane</keyword>
<evidence type="ECO:0000256" key="1">
    <source>
        <dbReference type="SAM" id="MobiDB-lite"/>
    </source>
</evidence>
<feature type="transmembrane region" description="Helical" evidence="2">
    <location>
        <begin position="121"/>
        <end position="147"/>
    </location>
</feature>
<organism evidence="3 4">
    <name type="scientific">Batillaria attramentaria</name>
    <dbReference type="NCBI Taxonomy" id="370345"/>
    <lineage>
        <taxon>Eukaryota</taxon>
        <taxon>Metazoa</taxon>
        <taxon>Spiralia</taxon>
        <taxon>Lophotrochozoa</taxon>
        <taxon>Mollusca</taxon>
        <taxon>Gastropoda</taxon>
        <taxon>Caenogastropoda</taxon>
        <taxon>Sorbeoconcha</taxon>
        <taxon>Cerithioidea</taxon>
        <taxon>Batillariidae</taxon>
        <taxon>Batillaria</taxon>
    </lineage>
</organism>
<gene>
    <name evidence="3" type="ORF">BaRGS_00008214</name>
</gene>
<accession>A0ABD0LMI5</accession>
<sequence length="152" mass="16144">MHEAERANVTKTGTSDGDDAASGLLGSGEPEVTQEPEEDDDGVPYDRGWAWIVVLGCFLNYLLVNGCSKSTGVIFVALRNHFRAPASHTALLFAVKAGVFSIGGLYVMNVVVSRLGYRKTALIGAVFLSLSGILASLANEINAIIFLQSILL</sequence>
<dbReference type="Proteomes" id="UP001519460">
    <property type="component" value="Unassembled WGS sequence"/>
</dbReference>
<dbReference type="AlphaFoldDB" id="A0ABD0LMI5"/>
<comment type="caution">
    <text evidence="3">The sequence shown here is derived from an EMBL/GenBank/DDBJ whole genome shotgun (WGS) entry which is preliminary data.</text>
</comment>
<dbReference type="InterPro" id="IPR036259">
    <property type="entry name" value="MFS_trans_sf"/>
</dbReference>
<dbReference type="Gene3D" id="1.20.1250.20">
    <property type="entry name" value="MFS general substrate transporter like domains"/>
    <property type="match status" value="1"/>
</dbReference>
<evidence type="ECO:0000313" key="4">
    <source>
        <dbReference type="Proteomes" id="UP001519460"/>
    </source>
</evidence>
<feature type="transmembrane region" description="Helical" evidence="2">
    <location>
        <begin position="90"/>
        <end position="109"/>
    </location>
</feature>
<keyword evidence="4" id="KW-1185">Reference proteome</keyword>
<dbReference type="EMBL" id="JACVVK020000036">
    <property type="protein sequence ID" value="KAK7500639.1"/>
    <property type="molecule type" value="Genomic_DNA"/>
</dbReference>
<dbReference type="PANTHER" id="PTHR11360:SF284">
    <property type="entry name" value="EG:103B4.3 PROTEIN-RELATED"/>
    <property type="match status" value="1"/>
</dbReference>
<dbReference type="PANTHER" id="PTHR11360">
    <property type="entry name" value="MONOCARBOXYLATE TRANSPORTER"/>
    <property type="match status" value="1"/>
</dbReference>
<dbReference type="SUPFAM" id="SSF103473">
    <property type="entry name" value="MFS general substrate transporter"/>
    <property type="match status" value="1"/>
</dbReference>
<proteinExistence type="predicted"/>
<evidence type="ECO:0008006" key="5">
    <source>
        <dbReference type="Google" id="ProtNLM"/>
    </source>
</evidence>
<name>A0ABD0LMI5_9CAEN</name>
<dbReference type="InterPro" id="IPR050327">
    <property type="entry name" value="Proton-linked_MCT"/>
</dbReference>